<dbReference type="InterPro" id="IPR007484">
    <property type="entry name" value="Peptidase_M28"/>
</dbReference>
<dbReference type="EMBL" id="SRLC01000001">
    <property type="protein sequence ID" value="TGE24902.1"/>
    <property type="molecule type" value="Genomic_DNA"/>
</dbReference>
<feature type="domain" description="Peptidase M28" evidence="1">
    <location>
        <begin position="239"/>
        <end position="442"/>
    </location>
</feature>
<proteinExistence type="predicted"/>
<protein>
    <submittedName>
        <fullName evidence="2">M20/M25/M40 family metallo-hydrolase</fullName>
    </submittedName>
</protein>
<dbReference type="PANTHER" id="PTHR12147">
    <property type="entry name" value="METALLOPEPTIDASE M28 FAMILY MEMBER"/>
    <property type="match status" value="1"/>
</dbReference>
<keyword evidence="3" id="KW-1185">Reference proteome</keyword>
<dbReference type="Gene3D" id="3.40.630.10">
    <property type="entry name" value="Zn peptidases"/>
    <property type="match status" value="2"/>
</dbReference>
<reference evidence="2 3" key="1">
    <citation type="submission" date="2019-04" db="EMBL/GenBank/DDBJ databases">
        <authorList>
            <person name="Feng G."/>
            <person name="Zhang J."/>
            <person name="Zhu H."/>
        </authorList>
    </citation>
    <scope>NUCLEOTIDE SEQUENCE [LARGE SCALE GENOMIC DNA]</scope>
    <source>
        <strain evidence="2 3">JCM 31653</strain>
    </source>
</reference>
<evidence type="ECO:0000259" key="1">
    <source>
        <dbReference type="Pfam" id="PF04389"/>
    </source>
</evidence>
<name>A0A4Z0Q881_9BACT</name>
<comment type="caution">
    <text evidence="2">The sequence shown here is derived from an EMBL/GenBank/DDBJ whole genome shotgun (WGS) entry which is preliminary data.</text>
</comment>
<dbReference type="Proteomes" id="UP000297549">
    <property type="component" value="Unassembled WGS sequence"/>
</dbReference>
<accession>A0A4Z0Q881</accession>
<evidence type="ECO:0000313" key="3">
    <source>
        <dbReference type="Proteomes" id="UP000297549"/>
    </source>
</evidence>
<dbReference type="InterPro" id="IPR045175">
    <property type="entry name" value="M28_fam"/>
</dbReference>
<organism evidence="2 3">
    <name type="scientific">Hymenobacter aquaticus</name>
    <dbReference type="NCBI Taxonomy" id="1867101"/>
    <lineage>
        <taxon>Bacteria</taxon>
        <taxon>Pseudomonadati</taxon>
        <taxon>Bacteroidota</taxon>
        <taxon>Cytophagia</taxon>
        <taxon>Cytophagales</taxon>
        <taxon>Hymenobacteraceae</taxon>
        <taxon>Hymenobacter</taxon>
    </lineage>
</organism>
<gene>
    <name evidence="2" type="ORF">E5K00_06790</name>
</gene>
<dbReference type="SUPFAM" id="SSF53187">
    <property type="entry name" value="Zn-dependent exopeptidases"/>
    <property type="match status" value="1"/>
</dbReference>
<dbReference type="GO" id="GO:0006508">
    <property type="term" value="P:proteolysis"/>
    <property type="evidence" value="ECO:0007669"/>
    <property type="project" value="InterPro"/>
</dbReference>
<dbReference type="OrthoDB" id="844214at2"/>
<dbReference type="GO" id="GO:0008235">
    <property type="term" value="F:metalloexopeptidase activity"/>
    <property type="evidence" value="ECO:0007669"/>
    <property type="project" value="InterPro"/>
</dbReference>
<dbReference type="Pfam" id="PF04389">
    <property type="entry name" value="Peptidase_M28"/>
    <property type="match status" value="1"/>
</dbReference>
<evidence type="ECO:0000313" key="2">
    <source>
        <dbReference type="EMBL" id="TGE24902.1"/>
    </source>
</evidence>
<keyword evidence="2" id="KW-0378">Hydrolase</keyword>
<dbReference type="PANTHER" id="PTHR12147:SF26">
    <property type="entry name" value="PEPTIDASE M28 DOMAIN-CONTAINING PROTEIN"/>
    <property type="match status" value="1"/>
</dbReference>
<dbReference type="AlphaFoldDB" id="A0A4Z0Q881"/>
<sequence>MRENPRKFTQEQAKGLICVMQKFPPIVSFLFLVSSTLFAQKKAAATTTAPSVSSATVERVARALAADDMEGRASTQPGGLKAAQFLAAEFQRLGLETLPGATGYEQVFPVYETKTAALYVTINGTNIPQDKALLVSGQPQINWTSEDDPAARVMVIGPQALPAQIYRQILEPTENLLIILDPAHADAFQKLVNYTKKGRLQPEKPGPYSCVAVVTTTPNAGIKFRVAANTTVRPVEIRNVVAVLPGQDKARTEEKVVFSAHYDHLGLLEPLNGDKIANGADDDASGTTAVVALAEYFKKRNDNARPLIFVAFTAEELGGFGSQYFSRQLNAQQIVAMFNIEMIGKQAKFGPNTAFITGFDKSDFGKLLQRNLTGTPFRFEPDPYPEQNLFYRSDNATLAKLGVPAHTISTDQIPTDKRYHTVDDEIESLDLPNMTAVINAIARSAAGIVSGQQTPTRISAEVAGQRP</sequence>